<name>A0A9C7PU20_9RHOD</name>
<dbReference type="InterPro" id="IPR040557">
    <property type="entry name" value="VIP1_N"/>
</dbReference>
<keyword evidence="3" id="KW-0808">Transferase</keyword>
<comment type="caution">
    <text evidence="5">The sequence shown here is derived from an EMBL/GenBank/DDBJ whole genome shotgun (WGS) entry which is preliminary data.</text>
</comment>
<dbReference type="GO" id="GO:0033857">
    <property type="term" value="F:5-diphosphoinositol pentakisphosphate 1-kinase activity"/>
    <property type="evidence" value="ECO:0007669"/>
    <property type="project" value="TreeGrafter"/>
</dbReference>
<accession>A0A9C7PU20</accession>
<dbReference type="Gene3D" id="3.30.470.20">
    <property type="entry name" value="ATP-grasp fold, B domain"/>
    <property type="match status" value="1"/>
</dbReference>
<evidence type="ECO:0000259" key="4">
    <source>
        <dbReference type="Pfam" id="PF18086"/>
    </source>
</evidence>
<dbReference type="OrthoDB" id="18042at2759"/>
<dbReference type="Pfam" id="PF18086">
    <property type="entry name" value="PPIP5K2_N"/>
    <property type="match status" value="1"/>
</dbReference>
<dbReference type="GO" id="GO:0006020">
    <property type="term" value="P:inositol metabolic process"/>
    <property type="evidence" value="ECO:0007669"/>
    <property type="project" value="TreeGrafter"/>
</dbReference>
<dbReference type="GO" id="GO:0032958">
    <property type="term" value="P:inositol phosphate biosynthetic process"/>
    <property type="evidence" value="ECO:0007669"/>
    <property type="project" value="TreeGrafter"/>
</dbReference>
<dbReference type="PANTHER" id="PTHR12750">
    <property type="entry name" value="DIPHOSPHOINOSITOL PENTAKISPHOSPHATE KINASE"/>
    <property type="match status" value="1"/>
</dbReference>
<keyword evidence="3" id="KW-0963">Cytoplasm</keyword>
<dbReference type="GO" id="GO:0000828">
    <property type="term" value="F:inositol hexakisphosphate kinase activity"/>
    <property type="evidence" value="ECO:0007669"/>
    <property type="project" value="TreeGrafter"/>
</dbReference>
<keyword evidence="3" id="KW-0547">Nucleotide-binding</keyword>
<dbReference type="GO" id="GO:0005829">
    <property type="term" value="C:cytosol"/>
    <property type="evidence" value="ECO:0007669"/>
    <property type="project" value="UniProtKB-SubCell"/>
</dbReference>
<comment type="function">
    <text evidence="3">Bifunctional inositol kinase that acts in concert with the IP6K kinases to synthesize the diphosphate group-containing inositol pyrophosphates diphosphoinositol pentakisphosphate, PP-InsP5, and bis-diphosphoinositol tetrakisphosphate, (PP)2-InsP4. PP-InsP5 and (PP)2-InsP4, also respectively called InsP7 and InsP8, may regulate a variety of cellular processes, including apoptosis, vesicle trafficking, cytoskeletal dynamics, and exocytosis. Phosphorylates inositol hexakisphosphate (InsP6).</text>
</comment>
<dbReference type="AlphaFoldDB" id="A0A9C7PU20"/>
<evidence type="ECO:0000256" key="1">
    <source>
        <dbReference type="ARBA" id="ARBA00033696"/>
    </source>
</evidence>
<comment type="catalytic activity">
    <reaction evidence="1">
        <text>5-diphospho-1D-myo-inositol 1,2,3,4,6-pentakisphosphate + ATP + H(+) = 1,5-bis(diphospho)-1D-myo-inositol 2,3,4,6-tetrakisphosphate + ADP</text>
        <dbReference type="Rhea" id="RHEA:10276"/>
        <dbReference type="ChEBI" id="CHEBI:15378"/>
        <dbReference type="ChEBI" id="CHEBI:30616"/>
        <dbReference type="ChEBI" id="CHEBI:58628"/>
        <dbReference type="ChEBI" id="CHEBI:77983"/>
        <dbReference type="ChEBI" id="CHEBI:456216"/>
        <dbReference type="EC" id="2.7.4.24"/>
    </reaction>
    <physiologicalReaction direction="left-to-right" evidence="1">
        <dbReference type="Rhea" id="RHEA:10277"/>
    </physiologicalReaction>
</comment>
<organism evidence="5 6">
    <name type="scientific">Galdieria partita</name>
    <dbReference type="NCBI Taxonomy" id="83374"/>
    <lineage>
        <taxon>Eukaryota</taxon>
        <taxon>Rhodophyta</taxon>
        <taxon>Bangiophyceae</taxon>
        <taxon>Galdieriales</taxon>
        <taxon>Galdieriaceae</taxon>
        <taxon>Galdieria</taxon>
    </lineage>
</organism>
<sequence length="395" mass="45494">MESKKPESQTFQAKLPHEWHESLPVDRQQQSITTTLEMQPKWDRVCTVGICAMEKKVKSAAMQEMIQSILVYGNNLLRIEIFPLETIFNSRVEEWPVVDVLISFYSVGFPLDKVLEYVELRQPRCVNDIAFQKILLDRRLVFCLLKNLGVALPSHIFVNRDSASKKQELYSCLAQVSWMKSTLEMSVESLQNAQNFYQSGETIRVGSHTLHMPFVEKPACADRHDIYIYYPLSMGGGVRRLFRKTADRSSEYYVPREDEKCGDVAQVRVDGSYVYEAFLEADIQQDVKVYCVGPYYAYGELRKSPVVDGIVERLVDGRERRIATTLSTEEINTAAAIVSGFRQFVCGFDIIRCKDRFFVIDVNGWSFVKGNEEYYRQAGRNLATHILFLWSKLNC</sequence>
<dbReference type="Gene3D" id="3.40.50.11950">
    <property type="match status" value="1"/>
</dbReference>
<keyword evidence="3" id="KW-0067">ATP-binding</keyword>
<dbReference type="Proteomes" id="UP001061958">
    <property type="component" value="Unassembled WGS sequence"/>
</dbReference>
<dbReference type="GO" id="GO:0005524">
    <property type="term" value="F:ATP binding"/>
    <property type="evidence" value="ECO:0007669"/>
    <property type="project" value="UniProtKB-KW"/>
</dbReference>
<gene>
    <name evidence="5" type="ORF">GpartN1_g1723.t1</name>
</gene>
<feature type="domain" description="VIP1 N-terminal" evidence="4">
    <location>
        <begin position="47"/>
        <end position="137"/>
    </location>
</feature>
<evidence type="ECO:0000256" key="3">
    <source>
        <dbReference type="RuleBase" id="RU365032"/>
    </source>
</evidence>
<protein>
    <recommendedName>
        <fullName evidence="3">Inositol hexakisphosphate and diphosphoinositol-pentakisphosphate kinase</fullName>
        <ecNumber evidence="3">2.7.4.24</ecNumber>
    </recommendedName>
</protein>
<dbReference type="EMBL" id="BQMJ01000012">
    <property type="protein sequence ID" value="GJQ09932.1"/>
    <property type="molecule type" value="Genomic_DNA"/>
</dbReference>
<evidence type="ECO:0000313" key="5">
    <source>
        <dbReference type="EMBL" id="GJQ09932.1"/>
    </source>
</evidence>
<comment type="subcellular location">
    <subcellularLocation>
        <location evidence="3">Cytoplasm</location>
        <location evidence="3">Cytosol</location>
    </subcellularLocation>
</comment>
<keyword evidence="6" id="KW-1185">Reference proteome</keyword>
<dbReference type="PANTHER" id="PTHR12750:SF9">
    <property type="entry name" value="INOSITOL HEXAKISPHOSPHATE AND DIPHOSPHOINOSITOL-PENTAKISPHOSPHATE KINASE"/>
    <property type="match status" value="1"/>
</dbReference>
<reference evidence="5" key="2">
    <citation type="submission" date="2022-01" db="EMBL/GenBank/DDBJ databases">
        <authorList>
            <person name="Hirooka S."/>
            <person name="Miyagishima S.Y."/>
        </authorList>
    </citation>
    <scope>NUCLEOTIDE SEQUENCE</scope>
    <source>
        <strain evidence="5">NBRC 102759</strain>
    </source>
</reference>
<proteinExistence type="inferred from homology"/>
<comment type="similarity">
    <text evidence="3">Belongs to the histidine acid phosphatase family. VIP1 subfamily.</text>
</comment>
<comment type="catalytic activity">
    <reaction evidence="2">
        <text>1D-myo-inositol hexakisphosphate + ATP = 1-diphospho-1D-myo-inositol 2,3,4,5,6-pentakisphosphate + ADP</text>
        <dbReference type="Rhea" id="RHEA:37459"/>
        <dbReference type="ChEBI" id="CHEBI:30616"/>
        <dbReference type="ChEBI" id="CHEBI:58130"/>
        <dbReference type="ChEBI" id="CHEBI:74946"/>
        <dbReference type="ChEBI" id="CHEBI:456216"/>
        <dbReference type="EC" id="2.7.4.24"/>
    </reaction>
    <physiologicalReaction direction="left-to-right" evidence="2">
        <dbReference type="Rhea" id="RHEA:37460"/>
    </physiologicalReaction>
</comment>
<reference evidence="5" key="1">
    <citation type="journal article" date="2022" name="Proc. Natl. Acad. Sci. U.S.A.">
        <title>Life cycle and functional genomics of the unicellular red alga Galdieria for elucidating algal and plant evolution and industrial use.</title>
        <authorList>
            <person name="Hirooka S."/>
            <person name="Itabashi T."/>
            <person name="Ichinose T.M."/>
            <person name="Onuma R."/>
            <person name="Fujiwara T."/>
            <person name="Yamashita S."/>
            <person name="Jong L.W."/>
            <person name="Tomita R."/>
            <person name="Iwane A.H."/>
            <person name="Miyagishima S.Y."/>
        </authorList>
    </citation>
    <scope>NUCLEOTIDE SEQUENCE</scope>
    <source>
        <strain evidence="5">NBRC 102759</strain>
    </source>
</reference>
<dbReference type="SUPFAM" id="SSF56059">
    <property type="entry name" value="Glutathione synthetase ATP-binding domain-like"/>
    <property type="match status" value="1"/>
</dbReference>
<dbReference type="EC" id="2.7.4.24" evidence="3"/>
<dbReference type="InterPro" id="IPR037446">
    <property type="entry name" value="His_Pase_VIP1"/>
</dbReference>
<keyword evidence="3" id="KW-0418">Kinase</keyword>
<evidence type="ECO:0000256" key="2">
    <source>
        <dbReference type="ARBA" id="ARBA00034629"/>
    </source>
</evidence>
<evidence type="ECO:0000313" key="6">
    <source>
        <dbReference type="Proteomes" id="UP001061958"/>
    </source>
</evidence>